<dbReference type="AlphaFoldDB" id="A0A9J6ZM56"/>
<dbReference type="Gene3D" id="2.170.120.30">
    <property type="match status" value="1"/>
</dbReference>
<name>A0A9J6ZM56_9BACT</name>
<evidence type="ECO:0000313" key="3">
    <source>
        <dbReference type="Proteomes" id="UP001056426"/>
    </source>
</evidence>
<protein>
    <submittedName>
        <fullName evidence="2">YbbR-like domain-containing protein</fullName>
    </submittedName>
</protein>
<keyword evidence="1" id="KW-0812">Transmembrane</keyword>
<dbReference type="EMBL" id="CP098400">
    <property type="protein sequence ID" value="URW78809.1"/>
    <property type="molecule type" value="Genomic_DNA"/>
</dbReference>
<gene>
    <name evidence="2" type="ORF">M9189_08050</name>
</gene>
<keyword evidence="3" id="KW-1185">Reference proteome</keyword>
<feature type="transmembrane region" description="Helical" evidence="1">
    <location>
        <begin position="25"/>
        <end position="44"/>
    </location>
</feature>
<accession>A0A9J6ZM56</accession>
<dbReference type="PANTHER" id="PTHR37804:SF1">
    <property type="entry name" value="CDAA REGULATORY PROTEIN CDAR"/>
    <property type="match status" value="1"/>
</dbReference>
<evidence type="ECO:0000256" key="1">
    <source>
        <dbReference type="SAM" id="Phobius"/>
    </source>
</evidence>
<keyword evidence="1" id="KW-1133">Transmembrane helix</keyword>
<dbReference type="Gene3D" id="2.170.120.40">
    <property type="entry name" value="YbbR-like domain"/>
    <property type="match status" value="1"/>
</dbReference>
<reference evidence="2" key="2">
    <citation type="submission" date="2022-06" db="EMBL/GenBank/DDBJ databases">
        <title>Xiashengella guii gen. nov. sp. nov., a bacterium isolated form anaerobic digestion tank.</title>
        <authorList>
            <person name="Huang H."/>
        </authorList>
    </citation>
    <scope>NUCLEOTIDE SEQUENCE</scope>
    <source>
        <strain evidence="2">Ai-910</strain>
    </source>
</reference>
<keyword evidence="1" id="KW-0472">Membrane</keyword>
<sequence length="333" mass="37721">MKYFDKIRFSGLVERIKKLLGNRDFYIFLGFLCLSTLFWFINALRGEYVTSLSCPVSFVNVPDNLVILDGSSQKVEAKVKATGFNILRQKLSSRFVPLELDVSNMRLTQKEGKSMAFLLSRTEMGEIRSRLLLGMDLVDLQPDTIFLHVDQFATRKVPVGFKGELAFEQQFILADDIGFRPDSVTVSGPLSAIDTISAIYIKPLIAEKLAGDFEKEVELERLSNIDMSHRKVVVDIKVERFSEKTISVPVSVEGLPDSLLLKTFPTSVQLTFRAGLSKFDKISSGDFSAIVDATEVLQLERPKRLRVRISRTPKGIVTYNYDPLFVEYVLERR</sequence>
<reference evidence="2" key="1">
    <citation type="submission" date="2022-05" db="EMBL/GenBank/DDBJ databases">
        <authorList>
            <person name="Sun X."/>
        </authorList>
    </citation>
    <scope>NUCLEOTIDE SEQUENCE</scope>
    <source>
        <strain evidence="2">Ai-910</strain>
    </source>
</reference>
<dbReference type="PANTHER" id="PTHR37804">
    <property type="entry name" value="CDAA REGULATORY PROTEIN CDAR"/>
    <property type="match status" value="1"/>
</dbReference>
<dbReference type="Proteomes" id="UP001056426">
    <property type="component" value="Chromosome"/>
</dbReference>
<dbReference type="InterPro" id="IPR053154">
    <property type="entry name" value="c-di-AMP_regulator"/>
</dbReference>
<proteinExistence type="predicted"/>
<evidence type="ECO:0000313" key="2">
    <source>
        <dbReference type="EMBL" id="URW78809.1"/>
    </source>
</evidence>
<dbReference type="KEGG" id="alkq:M9189_08050"/>
<dbReference type="RefSeq" id="WP_250722218.1">
    <property type="nucleotide sequence ID" value="NZ_CP098400.1"/>
</dbReference>
<organism evidence="2 3">
    <name type="scientific">Xiashengella succiniciproducens</name>
    <dbReference type="NCBI Taxonomy" id="2949635"/>
    <lineage>
        <taxon>Bacteria</taxon>
        <taxon>Pseudomonadati</taxon>
        <taxon>Bacteroidota</taxon>
        <taxon>Bacteroidia</taxon>
        <taxon>Marinilabiliales</taxon>
        <taxon>Marinilabiliaceae</taxon>
        <taxon>Xiashengella</taxon>
    </lineage>
</organism>